<evidence type="ECO:0000256" key="1">
    <source>
        <dbReference type="SAM" id="MobiDB-lite"/>
    </source>
</evidence>
<sequence length="90" mass="10352">MEQTVRRGRRRRVGQTVRDGHALSQRSESKFSELSVPVAQHSGCPLLSFRSPLGEFSMTFFCLVWSSPCPRWNGYHSKSGPRLRHQPPKR</sequence>
<protein>
    <submittedName>
        <fullName evidence="2">Uncharacterized protein</fullName>
    </submittedName>
</protein>
<proteinExistence type="predicted"/>
<name>A0ABD2W902_9HYME</name>
<evidence type="ECO:0000313" key="2">
    <source>
        <dbReference type="EMBL" id="KAL3389560.1"/>
    </source>
</evidence>
<comment type="caution">
    <text evidence="2">The sequence shown here is derived from an EMBL/GenBank/DDBJ whole genome shotgun (WGS) entry which is preliminary data.</text>
</comment>
<accession>A0ABD2W902</accession>
<feature type="region of interest" description="Disordered" evidence="1">
    <location>
        <begin position="1"/>
        <end position="28"/>
    </location>
</feature>
<dbReference type="AlphaFoldDB" id="A0ABD2W902"/>
<reference evidence="2 3" key="1">
    <citation type="journal article" date="2024" name="bioRxiv">
        <title>A reference genome for Trichogramma kaykai: A tiny desert-dwelling parasitoid wasp with competing sex-ratio distorters.</title>
        <authorList>
            <person name="Culotta J."/>
            <person name="Lindsey A.R."/>
        </authorList>
    </citation>
    <scope>NUCLEOTIDE SEQUENCE [LARGE SCALE GENOMIC DNA]</scope>
    <source>
        <strain evidence="2 3">KSX58</strain>
    </source>
</reference>
<dbReference type="EMBL" id="JBJJXI010000123">
    <property type="protein sequence ID" value="KAL3389560.1"/>
    <property type="molecule type" value="Genomic_DNA"/>
</dbReference>
<evidence type="ECO:0000313" key="3">
    <source>
        <dbReference type="Proteomes" id="UP001627154"/>
    </source>
</evidence>
<gene>
    <name evidence="2" type="ORF">TKK_015767</name>
</gene>
<keyword evidence="3" id="KW-1185">Reference proteome</keyword>
<feature type="compositionally biased region" description="Basic residues" evidence="1">
    <location>
        <begin position="1"/>
        <end position="13"/>
    </location>
</feature>
<dbReference type="Proteomes" id="UP001627154">
    <property type="component" value="Unassembled WGS sequence"/>
</dbReference>
<organism evidence="2 3">
    <name type="scientific">Trichogramma kaykai</name>
    <dbReference type="NCBI Taxonomy" id="54128"/>
    <lineage>
        <taxon>Eukaryota</taxon>
        <taxon>Metazoa</taxon>
        <taxon>Ecdysozoa</taxon>
        <taxon>Arthropoda</taxon>
        <taxon>Hexapoda</taxon>
        <taxon>Insecta</taxon>
        <taxon>Pterygota</taxon>
        <taxon>Neoptera</taxon>
        <taxon>Endopterygota</taxon>
        <taxon>Hymenoptera</taxon>
        <taxon>Apocrita</taxon>
        <taxon>Proctotrupomorpha</taxon>
        <taxon>Chalcidoidea</taxon>
        <taxon>Trichogrammatidae</taxon>
        <taxon>Trichogramma</taxon>
    </lineage>
</organism>